<evidence type="ECO:0000313" key="3">
    <source>
        <dbReference type="Proteomes" id="UP000246740"/>
    </source>
</evidence>
<organism evidence="2 3">
    <name type="scientific">Testicularia cyperi</name>
    <dbReference type="NCBI Taxonomy" id="1882483"/>
    <lineage>
        <taxon>Eukaryota</taxon>
        <taxon>Fungi</taxon>
        <taxon>Dikarya</taxon>
        <taxon>Basidiomycota</taxon>
        <taxon>Ustilaginomycotina</taxon>
        <taxon>Ustilaginomycetes</taxon>
        <taxon>Ustilaginales</taxon>
        <taxon>Anthracoideaceae</taxon>
        <taxon>Testicularia</taxon>
    </lineage>
</organism>
<dbReference type="Pfam" id="PF12697">
    <property type="entry name" value="Abhydrolase_6"/>
    <property type="match status" value="1"/>
</dbReference>
<dbReference type="InterPro" id="IPR029058">
    <property type="entry name" value="AB_hydrolase_fold"/>
</dbReference>
<feature type="non-terminal residue" evidence="2">
    <location>
        <position position="260"/>
    </location>
</feature>
<dbReference type="GO" id="GO:0016787">
    <property type="term" value="F:hydrolase activity"/>
    <property type="evidence" value="ECO:0007669"/>
    <property type="project" value="UniProtKB-KW"/>
</dbReference>
<protein>
    <submittedName>
        <fullName evidence="2">Alpha/beta-hydrolase</fullName>
    </submittedName>
</protein>
<dbReference type="SUPFAM" id="SSF53474">
    <property type="entry name" value="alpha/beta-Hydrolases"/>
    <property type="match status" value="1"/>
</dbReference>
<accession>A0A317XXB1</accession>
<feature type="non-terminal residue" evidence="2">
    <location>
        <position position="1"/>
    </location>
</feature>
<dbReference type="InterPro" id="IPR053228">
    <property type="entry name" value="Stereospecific_Lipase"/>
</dbReference>
<dbReference type="PANTHER" id="PTHR37574:SF1">
    <property type="entry name" value="LIPASE B"/>
    <property type="match status" value="1"/>
</dbReference>
<dbReference type="Gene3D" id="3.40.50.1820">
    <property type="entry name" value="alpha/beta hydrolase"/>
    <property type="match status" value="1"/>
</dbReference>
<dbReference type="OrthoDB" id="4605274at2759"/>
<keyword evidence="2" id="KW-0378">Hydrolase</keyword>
<dbReference type="AlphaFoldDB" id="A0A317XXB1"/>
<feature type="domain" description="AB hydrolase-1" evidence="1">
    <location>
        <begin position="29"/>
        <end position="156"/>
    </location>
</feature>
<evidence type="ECO:0000313" key="2">
    <source>
        <dbReference type="EMBL" id="PWZ02904.1"/>
    </source>
</evidence>
<dbReference type="EMBL" id="KZ819188">
    <property type="protein sequence ID" value="PWZ02904.1"/>
    <property type="molecule type" value="Genomic_DNA"/>
</dbReference>
<proteinExistence type="predicted"/>
<sequence length="260" mass="27440">DAPFTVSTADVSSTITCPKTIQKKAGGVVLLVHGTGSDAKKNWEGGPYLEQLPGLDPGFDVCYIDLPGHALGDAQDTAEYVARAVQILAPQSSTKKVAFIAHSQGNLNVQWALTFWPSIRSSVSSYAALAGDYKGTTIGAFLCDAQNLTTGGCLPATWQQKPNSNFLQTLGNAGGLSALVPSTSLRTQYDDVVQPESGPEEQTSSYLAGASNILLQDLCDAAHLADHFSMVVDSAAFEAAYQTVKLSQAIPKNQIDKRAC</sequence>
<gene>
    <name evidence="2" type="ORF">BCV70DRAFT_150096</name>
</gene>
<dbReference type="STRING" id="1882483.A0A317XXB1"/>
<reference evidence="2 3" key="1">
    <citation type="journal article" date="2018" name="Mol. Biol. Evol.">
        <title>Broad Genomic Sampling Reveals a Smut Pathogenic Ancestry of the Fungal Clade Ustilaginomycotina.</title>
        <authorList>
            <person name="Kijpornyongpan T."/>
            <person name="Mondo S.J."/>
            <person name="Barry K."/>
            <person name="Sandor L."/>
            <person name="Lee J."/>
            <person name="Lipzen A."/>
            <person name="Pangilinan J."/>
            <person name="LaButti K."/>
            <person name="Hainaut M."/>
            <person name="Henrissat B."/>
            <person name="Grigoriev I.V."/>
            <person name="Spatafora J.W."/>
            <person name="Aime M.C."/>
        </authorList>
    </citation>
    <scope>NUCLEOTIDE SEQUENCE [LARGE SCALE GENOMIC DNA]</scope>
    <source>
        <strain evidence="2 3">MCA 3645</strain>
    </source>
</reference>
<dbReference type="PANTHER" id="PTHR37574">
    <property type="entry name" value="LIPASE B"/>
    <property type="match status" value="1"/>
</dbReference>
<name>A0A317XXB1_9BASI</name>
<dbReference type="InterPro" id="IPR000073">
    <property type="entry name" value="AB_hydrolase_1"/>
</dbReference>
<dbReference type="Proteomes" id="UP000246740">
    <property type="component" value="Unassembled WGS sequence"/>
</dbReference>
<dbReference type="InParanoid" id="A0A317XXB1"/>
<evidence type="ECO:0000259" key="1">
    <source>
        <dbReference type="Pfam" id="PF12697"/>
    </source>
</evidence>
<keyword evidence="3" id="KW-1185">Reference proteome</keyword>